<dbReference type="InterPro" id="IPR000014">
    <property type="entry name" value="PAS"/>
</dbReference>
<proteinExistence type="predicted"/>
<dbReference type="AlphaFoldDB" id="A0A2H0V3I0"/>
<feature type="domain" description="PAS" evidence="6">
    <location>
        <begin position="382"/>
        <end position="453"/>
    </location>
</feature>
<organism evidence="8 9">
    <name type="scientific">Candidatus Falkowbacteria bacterium CG10_big_fil_rev_8_21_14_0_10_39_11</name>
    <dbReference type="NCBI Taxonomy" id="1974565"/>
    <lineage>
        <taxon>Bacteria</taxon>
        <taxon>Candidatus Falkowiibacteriota</taxon>
    </lineage>
</organism>
<dbReference type="PROSITE" id="PS50112">
    <property type="entry name" value="PAS"/>
    <property type="match status" value="5"/>
</dbReference>
<dbReference type="Proteomes" id="UP000229901">
    <property type="component" value="Unassembled WGS sequence"/>
</dbReference>
<feature type="domain" description="PAC" evidence="7">
    <location>
        <begin position="584"/>
        <end position="635"/>
    </location>
</feature>
<name>A0A2H0V3I0_9BACT</name>
<dbReference type="Pfam" id="PF13426">
    <property type="entry name" value="PAS_9"/>
    <property type="match status" value="3"/>
</dbReference>
<dbReference type="Pfam" id="PF08447">
    <property type="entry name" value="PAS_3"/>
    <property type="match status" value="2"/>
</dbReference>
<dbReference type="SUPFAM" id="SSF55785">
    <property type="entry name" value="PYP-like sensor domain (PAS domain)"/>
    <property type="match status" value="6"/>
</dbReference>
<feature type="domain" description="PAS" evidence="6">
    <location>
        <begin position="511"/>
        <end position="581"/>
    </location>
</feature>
<dbReference type="Gene3D" id="3.30.450.20">
    <property type="entry name" value="PAS domain"/>
    <property type="match status" value="6"/>
</dbReference>
<evidence type="ECO:0000256" key="1">
    <source>
        <dbReference type="ARBA" id="ARBA00000085"/>
    </source>
</evidence>
<keyword evidence="3" id="KW-0597">Phosphoprotein</keyword>
<feature type="domain" description="PAC" evidence="7">
    <location>
        <begin position="86"/>
        <end position="137"/>
    </location>
</feature>
<comment type="caution">
    <text evidence="8">The sequence shown here is derived from an EMBL/GenBank/DDBJ whole genome shotgun (WGS) entry which is preliminary data.</text>
</comment>
<dbReference type="Pfam" id="PF08448">
    <property type="entry name" value="PAS_4"/>
    <property type="match status" value="1"/>
</dbReference>
<dbReference type="SMART" id="SM00086">
    <property type="entry name" value="PAC"/>
    <property type="match status" value="6"/>
</dbReference>
<evidence type="ECO:0000256" key="5">
    <source>
        <dbReference type="ARBA" id="ARBA00022777"/>
    </source>
</evidence>
<dbReference type="EMBL" id="PFAP01000045">
    <property type="protein sequence ID" value="PIR93651.1"/>
    <property type="molecule type" value="Genomic_DNA"/>
</dbReference>
<gene>
    <name evidence="8" type="ORF">COT97_05260</name>
</gene>
<comment type="catalytic activity">
    <reaction evidence="1">
        <text>ATP + protein L-histidine = ADP + protein N-phospho-L-histidine.</text>
        <dbReference type="EC" id="2.7.13.3"/>
    </reaction>
</comment>
<dbReference type="InterPro" id="IPR001610">
    <property type="entry name" value="PAC"/>
</dbReference>
<dbReference type="SMART" id="SM00091">
    <property type="entry name" value="PAS"/>
    <property type="match status" value="5"/>
</dbReference>
<dbReference type="InterPro" id="IPR000700">
    <property type="entry name" value="PAS-assoc_C"/>
</dbReference>
<feature type="domain" description="PAS" evidence="6">
    <location>
        <begin position="258"/>
        <end position="328"/>
    </location>
</feature>
<dbReference type="PROSITE" id="PS50113">
    <property type="entry name" value="PAC"/>
    <property type="match status" value="4"/>
</dbReference>
<dbReference type="EC" id="2.7.13.3" evidence="2"/>
<dbReference type="NCBIfam" id="TIGR00229">
    <property type="entry name" value="sensory_box"/>
    <property type="match status" value="5"/>
</dbReference>
<evidence type="ECO:0000313" key="8">
    <source>
        <dbReference type="EMBL" id="PIR93651.1"/>
    </source>
</evidence>
<dbReference type="GO" id="GO:0004673">
    <property type="term" value="F:protein histidine kinase activity"/>
    <property type="evidence" value="ECO:0007669"/>
    <property type="project" value="UniProtKB-EC"/>
</dbReference>
<dbReference type="CDD" id="cd00130">
    <property type="entry name" value="PAS"/>
    <property type="match status" value="5"/>
</dbReference>
<reference evidence="9" key="1">
    <citation type="submission" date="2017-09" db="EMBL/GenBank/DDBJ databases">
        <title>Depth-based differentiation of microbial function through sediment-hosted aquifers and enrichment of novel symbionts in the deep terrestrial subsurface.</title>
        <authorList>
            <person name="Probst A.J."/>
            <person name="Ladd B."/>
            <person name="Jarett J.K."/>
            <person name="Geller-Mcgrath D.E."/>
            <person name="Sieber C.M.K."/>
            <person name="Emerson J.B."/>
            <person name="Anantharaman K."/>
            <person name="Thomas B.C."/>
            <person name="Malmstrom R."/>
            <person name="Stieglmeier M."/>
            <person name="Klingl A."/>
            <person name="Woyke T."/>
            <person name="Ryan C.M."/>
            <person name="Banfield J.F."/>
        </authorList>
    </citation>
    <scope>NUCLEOTIDE SEQUENCE [LARGE SCALE GENOMIC DNA]</scope>
</reference>
<dbReference type="InterPro" id="IPR013655">
    <property type="entry name" value="PAS_fold_3"/>
</dbReference>
<dbReference type="PANTHER" id="PTHR43304:SF1">
    <property type="entry name" value="PAC DOMAIN-CONTAINING PROTEIN"/>
    <property type="match status" value="1"/>
</dbReference>
<evidence type="ECO:0000256" key="3">
    <source>
        <dbReference type="ARBA" id="ARBA00022553"/>
    </source>
</evidence>
<sequence length="768" mass="88212">MGKIIKSIENEKKYQAVFQSVNDIILIFDSKGKIIDANSQVHKISGIKPKDIIGKNIRTMSKYVPKEFLALVLINFAKRLAGKKIKPYQIKIIGGDGKLKDFEVSATKMKASHGVGGVLAVLHDITDQKLLESQLMQYRFMVEQSTQEIAVADLSGKIIFVNDAWAKNHGYTKKYCIGQNLSIFHPKEETENIQKFNQILIKKGRYRGEVMHKRKDGSTYQTVMDNFVLEIDEKQTYIVGIAINISVEKAQQQEIEASRKHLAEAQELAHIGSWYLDIPSGKLTWSAQVYPMFNLTRDHLTYKKFLSLVHPDDRQYVNSSWQAAIHKKPYDIEHRIIINSQVRWVRERADIKFDVHGKAISATGTVQDITKQKDYEYKILAEKERTELYLKIVGSIVAILDHNGFIIMINDKGNEVLGYKHGELIGQNWFETCLPKRLQRDVRKVFDQLMAGDTKQVEYYENPVLTKNGKERIIAFHNSILKDENKKNQSIIFSGEDITEKKLAETKLKENEEKLRTLTQNVDGMFYRGHVDGIAEFTSGAEDLCGYTEHELENEIRWFELIDPRDQKKIQSEEQKMTQRAMSLVQEYRIKTKNGNVKWVSDTKTSVFKDGHFQGIDGIVMDITGRKESEAALIESQEKFKTLAETSPDCIKLFDLKQNIEYINSSGIKEHYLKSPKHASSWNWLSAIQPKYIPAAKKAFLRAKKGLKSEIIVHHTPEGAKHDWCQMVLRSVKDSSGNIVRVFCVSRNISELKQHEIQLEESEKNIVI</sequence>
<evidence type="ECO:0000259" key="7">
    <source>
        <dbReference type="PROSITE" id="PS50113"/>
    </source>
</evidence>
<feature type="domain" description="PAC" evidence="7">
    <location>
        <begin position="707"/>
        <end position="761"/>
    </location>
</feature>
<dbReference type="PANTHER" id="PTHR43304">
    <property type="entry name" value="PHYTOCHROME-LIKE PROTEIN CPH1"/>
    <property type="match status" value="1"/>
</dbReference>
<evidence type="ECO:0000256" key="4">
    <source>
        <dbReference type="ARBA" id="ARBA00022679"/>
    </source>
</evidence>
<evidence type="ECO:0000313" key="9">
    <source>
        <dbReference type="Proteomes" id="UP000229901"/>
    </source>
</evidence>
<feature type="domain" description="PAS" evidence="6">
    <location>
        <begin position="10"/>
        <end position="67"/>
    </location>
</feature>
<dbReference type="InterPro" id="IPR013656">
    <property type="entry name" value="PAS_4"/>
</dbReference>
<evidence type="ECO:0000259" key="6">
    <source>
        <dbReference type="PROSITE" id="PS50112"/>
    </source>
</evidence>
<accession>A0A2H0V3I0</accession>
<dbReference type="InterPro" id="IPR035965">
    <property type="entry name" value="PAS-like_dom_sf"/>
</dbReference>
<keyword evidence="4" id="KW-0808">Transferase</keyword>
<dbReference type="Gene3D" id="2.10.70.100">
    <property type="match status" value="1"/>
</dbReference>
<evidence type="ECO:0000256" key="2">
    <source>
        <dbReference type="ARBA" id="ARBA00012438"/>
    </source>
</evidence>
<feature type="domain" description="PAC" evidence="7">
    <location>
        <begin position="458"/>
        <end position="510"/>
    </location>
</feature>
<keyword evidence="5" id="KW-0418">Kinase</keyword>
<feature type="domain" description="PAS" evidence="6">
    <location>
        <begin position="134"/>
        <end position="203"/>
    </location>
</feature>
<protein>
    <recommendedName>
        <fullName evidence="2">histidine kinase</fullName>
        <ecNumber evidence="2">2.7.13.3</ecNumber>
    </recommendedName>
</protein>
<dbReference type="InterPro" id="IPR052162">
    <property type="entry name" value="Sensor_kinase/Photoreceptor"/>
</dbReference>